<protein>
    <submittedName>
        <fullName evidence="1">Uncharacterized protein</fullName>
    </submittedName>
</protein>
<reference evidence="1 2" key="1">
    <citation type="submission" date="2018-11" db="EMBL/GenBank/DDBJ databases">
        <title>Genome sequence of Saitozyma podzolica DSM 27192.</title>
        <authorList>
            <person name="Aliyu H."/>
            <person name="Gorte O."/>
            <person name="Ochsenreither K."/>
        </authorList>
    </citation>
    <scope>NUCLEOTIDE SEQUENCE [LARGE SCALE GENOMIC DNA]</scope>
    <source>
        <strain evidence="1 2">DSM 27192</strain>
    </source>
</reference>
<accession>A0A427XXV9</accession>
<organism evidence="1 2">
    <name type="scientific">Saitozyma podzolica</name>
    <dbReference type="NCBI Taxonomy" id="1890683"/>
    <lineage>
        <taxon>Eukaryota</taxon>
        <taxon>Fungi</taxon>
        <taxon>Dikarya</taxon>
        <taxon>Basidiomycota</taxon>
        <taxon>Agaricomycotina</taxon>
        <taxon>Tremellomycetes</taxon>
        <taxon>Tremellales</taxon>
        <taxon>Trimorphomycetaceae</taxon>
        <taxon>Saitozyma</taxon>
    </lineage>
</organism>
<dbReference type="EMBL" id="RSCD01000024">
    <property type="protein sequence ID" value="RSH83680.1"/>
    <property type="molecule type" value="Genomic_DNA"/>
</dbReference>
<dbReference type="AlphaFoldDB" id="A0A427XXV9"/>
<dbReference type="OrthoDB" id="6612291at2759"/>
<evidence type="ECO:0000313" key="1">
    <source>
        <dbReference type="EMBL" id="RSH83680.1"/>
    </source>
</evidence>
<gene>
    <name evidence="1" type="ORF">EHS25_005584</name>
</gene>
<sequence>MPVGVRYPRHNLIGRYVALDPPEYAGRTYGLIDELFIRKVPARKFKSFECSGDYGRDLDMMVPQQLA</sequence>
<comment type="caution">
    <text evidence="1">The sequence shown here is derived from an EMBL/GenBank/DDBJ whole genome shotgun (WGS) entry which is preliminary data.</text>
</comment>
<dbReference type="Proteomes" id="UP000279259">
    <property type="component" value="Unassembled WGS sequence"/>
</dbReference>
<keyword evidence="2" id="KW-1185">Reference proteome</keyword>
<proteinExistence type="predicted"/>
<name>A0A427XXV9_9TREE</name>
<evidence type="ECO:0000313" key="2">
    <source>
        <dbReference type="Proteomes" id="UP000279259"/>
    </source>
</evidence>